<proteinExistence type="predicted"/>
<sequence length="120" mass="13301">MNFDLFVGNEVDHARVEVAGHPSFDQLVSLLHLLGVDSGGWEHPVLLLDLREMQTRFTPEQQVCIGREAALSLAHLRRVAAVVQPERITRVAEKAARRNGTNIRVFAEEAAALAWLRAPG</sequence>
<dbReference type="InterPro" id="IPR021866">
    <property type="entry name" value="SpoIIAA-like"/>
</dbReference>
<dbReference type="SUPFAM" id="SSF52091">
    <property type="entry name" value="SpoIIaa-like"/>
    <property type="match status" value="1"/>
</dbReference>
<dbReference type="InterPro" id="IPR036513">
    <property type="entry name" value="STAS_dom_sf"/>
</dbReference>
<reference evidence="1 2" key="1">
    <citation type="journal article" date="2017" name="Int. J. Syst. Evol. Microbiol.">
        <title>Ramlibacter monticola sp. nov., isolated from forest soil.</title>
        <authorList>
            <person name="Chaudhary D.K."/>
            <person name="Kim J."/>
        </authorList>
    </citation>
    <scope>NUCLEOTIDE SEQUENCE [LARGE SCALE GENOMIC DNA]</scope>
    <source>
        <strain evidence="1 2">KACC 19175</strain>
    </source>
</reference>
<protein>
    <submittedName>
        <fullName evidence="1">STAS/SEC14 domain-containing protein</fullName>
    </submittedName>
</protein>
<keyword evidence="2" id="KW-1185">Reference proteome</keyword>
<dbReference type="RefSeq" id="WP_201672926.1">
    <property type="nucleotide sequence ID" value="NZ_JAEQNE010000001.1"/>
</dbReference>
<dbReference type="Pfam" id="PF11964">
    <property type="entry name" value="SpoIIAA-like"/>
    <property type="match status" value="1"/>
</dbReference>
<comment type="caution">
    <text evidence="1">The sequence shown here is derived from an EMBL/GenBank/DDBJ whole genome shotgun (WGS) entry which is preliminary data.</text>
</comment>
<dbReference type="EMBL" id="JAEQNE010000001">
    <property type="protein sequence ID" value="MBL0390320.1"/>
    <property type="molecule type" value="Genomic_DNA"/>
</dbReference>
<dbReference type="Proteomes" id="UP000599109">
    <property type="component" value="Unassembled WGS sequence"/>
</dbReference>
<dbReference type="AlphaFoldDB" id="A0A936YV10"/>
<accession>A0A936YV10</accession>
<name>A0A936YV10_9BURK</name>
<evidence type="ECO:0000313" key="2">
    <source>
        <dbReference type="Proteomes" id="UP000599109"/>
    </source>
</evidence>
<gene>
    <name evidence="1" type="ORF">JJ685_04125</name>
</gene>
<organism evidence="1 2">
    <name type="scientific">Ramlibacter monticola</name>
    <dbReference type="NCBI Taxonomy" id="1926872"/>
    <lineage>
        <taxon>Bacteria</taxon>
        <taxon>Pseudomonadati</taxon>
        <taxon>Pseudomonadota</taxon>
        <taxon>Betaproteobacteria</taxon>
        <taxon>Burkholderiales</taxon>
        <taxon>Comamonadaceae</taxon>
        <taxon>Ramlibacter</taxon>
    </lineage>
</organism>
<evidence type="ECO:0000313" key="1">
    <source>
        <dbReference type="EMBL" id="MBL0390320.1"/>
    </source>
</evidence>